<proteinExistence type="predicted"/>
<organism evidence="2 3">
    <name type="scientific">Rhodofomes roseus</name>
    <dbReference type="NCBI Taxonomy" id="34475"/>
    <lineage>
        <taxon>Eukaryota</taxon>
        <taxon>Fungi</taxon>
        <taxon>Dikarya</taxon>
        <taxon>Basidiomycota</taxon>
        <taxon>Agaricomycotina</taxon>
        <taxon>Agaricomycetes</taxon>
        <taxon>Polyporales</taxon>
        <taxon>Rhodofomes</taxon>
    </lineage>
</organism>
<evidence type="ECO:0000313" key="3">
    <source>
        <dbReference type="Proteomes" id="UP000814176"/>
    </source>
</evidence>
<comment type="caution">
    <text evidence="2">The sequence shown here is derived from an EMBL/GenBank/DDBJ whole genome shotgun (WGS) entry which is preliminary data.</text>
</comment>
<sequence length="135" mass="15121">MWLSWKLARRVVIGTCTFDLETCPLCLGSYSVALPLARVPLTMDMYGFDLQIRFSVPGWTLKCSFGPSSHMIHPRLSTHQNEAIGLLSLTINPEYRAPPAAPTFIKLETWTRDLKSLENCQASIASTRSFSDPET</sequence>
<keyword evidence="1" id="KW-0732">Signal</keyword>
<reference evidence="2 3" key="1">
    <citation type="journal article" date="2021" name="Environ. Microbiol.">
        <title>Gene family expansions and transcriptome signatures uncover fungal adaptations to wood decay.</title>
        <authorList>
            <person name="Hage H."/>
            <person name="Miyauchi S."/>
            <person name="Viragh M."/>
            <person name="Drula E."/>
            <person name="Min B."/>
            <person name="Chaduli D."/>
            <person name="Navarro D."/>
            <person name="Favel A."/>
            <person name="Norest M."/>
            <person name="Lesage-Meessen L."/>
            <person name="Balint B."/>
            <person name="Merenyi Z."/>
            <person name="de Eugenio L."/>
            <person name="Morin E."/>
            <person name="Martinez A.T."/>
            <person name="Baldrian P."/>
            <person name="Stursova M."/>
            <person name="Martinez M.J."/>
            <person name="Novotny C."/>
            <person name="Magnuson J.K."/>
            <person name="Spatafora J.W."/>
            <person name="Maurice S."/>
            <person name="Pangilinan J."/>
            <person name="Andreopoulos W."/>
            <person name="LaButti K."/>
            <person name="Hundley H."/>
            <person name="Na H."/>
            <person name="Kuo A."/>
            <person name="Barry K."/>
            <person name="Lipzen A."/>
            <person name="Henrissat B."/>
            <person name="Riley R."/>
            <person name="Ahrendt S."/>
            <person name="Nagy L.G."/>
            <person name="Grigoriev I.V."/>
            <person name="Martin F."/>
            <person name="Rosso M.N."/>
        </authorList>
    </citation>
    <scope>NUCLEOTIDE SEQUENCE [LARGE SCALE GENOMIC DNA]</scope>
    <source>
        <strain evidence="2 3">CIRM-BRFM 1785</strain>
    </source>
</reference>
<dbReference type="RefSeq" id="XP_047781434.1">
    <property type="nucleotide sequence ID" value="XM_047921468.1"/>
</dbReference>
<dbReference type="GeneID" id="72002200"/>
<protein>
    <submittedName>
        <fullName evidence="2">Uncharacterized protein</fullName>
    </submittedName>
</protein>
<gene>
    <name evidence="2" type="ORF">C8Q71DRAFT_721615</name>
</gene>
<feature type="signal peptide" evidence="1">
    <location>
        <begin position="1"/>
        <end position="15"/>
    </location>
</feature>
<accession>A0ABQ8KNJ1</accession>
<name>A0ABQ8KNJ1_9APHY</name>
<feature type="chain" id="PRO_5046303520" evidence="1">
    <location>
        <begin position="16"/>
        <end position="135"/>
    </location>
</feature>
<evidence type="ECO:0000313" key="2">
    <source>
        <dbReference type="EMBL" id="KAH9839784.1"/>
    </source>
</evidence>
<evidence type="ECO:0000256" key="1">
    <source>
        <dbReference type="SAM" id="SignalP"/>
    </source>
</evidence>
<dbReference type="Proteomes" id="UP000814176">
    <property type="component" value="Unassembled WGS sequence"/>
</dbReference>
<keyword evidence="3" id="KW-1185">Reference proteome</keyword>
<dbReference type="EMBL" id="JADCUA010000005">
    <property type="protein sequence ID" value="KAH9839784.1"/>
    <property type="molecule type" value="Genomic_DNA"/>
</dbReference>